<accession>A0A1H9DUW7</accession>
<dbReference type="RefSeq" id="WP_232506168.1">
    <property type="nucleotide sequence ID" value="NZ_FOFA01000002.1"/>
</dbReference>
<dbReference type="NCBIfam" id="TIGR03843">
    <property type="entry name" value="SCO1664 family protein"/>
    <property type="match status" value="1"/>
</dbReference>
<evidence type="ECO:0008006" key="3">
    <source>
        <dbReference type="Google" id="ProtNLM"/>
    </source>
</evidence>
<protein>
    <recommendedName>
        <fullName evidence="3">SCO1664 family protein</fullName>
    </recommendedName>
</protein>
<evidence type="ECO:0000313" key="1">
    <source>
        <dbReference type="EMBL" id="SEQ17205.1"/>
    </source>
</evidence>
<name>A0A1H9DUW7_9ACTN</name>
<sequence>MNAAVPAEGAPHRALTLPLRSGRYERDELEVTGRLLSASNATFLTRLRADGLDVECVYKPTQGERPLWDFPVDTLGRREVAAYEVSHAAGFDCVPVTVFVEGPLGPGSLQAWVDSEEDAVSRLVDLVPSRKVPKTGWFRCVEGLDADDSAVSVIHADDPALRRLAVFDVLVNNADRKGGHILSSEGHLFGIDHGVTFNVDPKLRTLLWGWAGTELTETERELVRRARDEAPAVLVGLLDDEEVDVFTRRAERLLDRGHLPRPPRGQWPSIPWPPF</sequence>
<dbReference type="Proteomes" id="UP000198504">
    <property type="component" value="Unassembled WGS sequence"/>
</dbReference>
<dbReference type="STRING" id="1036181.SAMN05421756_102658"/>
<dbReference type="EMBL" id="FOFA01000002">
    <property type="protein sequence ID" value="SEQ17205.1"/>
    <property type="molecule type" value="Genomic_DNA"/>
</dbReference>
<evidence type="ECO:0000313" key="2">
    <source>
        <dbReference type="Proteomes" id="UP000198504"/>
    </source>
</evidence>
<gene>
    <name evidence="1" type="ORF">SAMN05421756_102658</name>
</gene>
<proteinExistence type="predicted"/>
<reference evidence="2" key="1">
    <citation type="submission" date="2016-10" db="EMBL/GenBank/DDBJ databases">
        <authorList>
            <person name="Varghese N."/>
            <person name="Submissions S."/>
        </authorList>
    </citation>
    <scope>NUCLEOTIDE SEQUENCE [LARGE SCALE GENOMIC DNA]</scope>
    <source>
        <strain evidence="2">CGMCC 4.6856</strain>
    </source>
</reference>
<dbReference type="InterPro" id="IPR022292">
    <property type="entry name" value="CHP03843"/>
</dbReference>
<dbReference type="AlphaFoldDB" id="A0A1H9DUW7"/>
<organism evidence="1 2">
    <name type="scientific">Microlunatus flavus</name>
    <dbReference type="NCBI Taxonomy" id="1036181"/>
    <lineage>
        <taxon>Bacteria</taxon>
        <taxon>Bacillati</taxon>
        <taxon>Actinomycetota</taxon>
        <taxon>Actinomycetes</taxon>
        <taxon>Propionibacteriales</taxon>
        <taxon>Propionibacteriaceae</taxon>
        <taxon>Microlunatus</taxon>
    </lineage>
</organism>
<keyword evidence="2" id="KW-1185">Reference proteome</keyword>